<evidence type="ECO:0000313" key="3">
    <source>
        <dbReference type="EMBL" id="MEJ8848248.1"/>
    </source>
</evidence>
<dbReference type="PANTHER" id="PTHR43428:SF1">
    <property type="entry name" value="ARSENATE REDUCTASE"/>
    <property type="match status" value="1"/>
</dbReference>
<protein>
    <submittedName>
        <fullName evidence="3">Arsenate reductase ArsC</fullName>
    </submittedName>
</protein>
<sequence>MDGRNRINVLFVCNDNSVRSLMAESLLQRLGGMRFRAFSAGSTGVDDEEPDRRTFRALSEAGLPVAGLRRKRWAEFTRPGSPHMDLVVTLCDATAGEPMPDLPGEPGTAHWSHPNPLHANPDDEAAAFRHVLHEIRRHVELLVNLPDERVDRLVLEAQARELAQQGR</sequence>
<dbReference type="SUPFAM" id="SSF52788">
    <property type="entry name" value="Phosphotyrosine protein phosphatases I"/>
    <property type="match status" value="1"/>
</dbReference>
<dbReference type="EMBL" id="JBBKZT010000007">
    <property type="protein sequence ID" value="MEJ8848248.1"/>
    <property type="molecule type" value="Genomic_DNA"/>
</dbReference>
<evidence type="ECO:0000256" key="1">
    <source>
        <dbReference type="ARBA" id="ARBA00022849"/>
    </source>
</evidence>
<evidence type="ECO:0000313" key="4">
    <source>
        <dbReference type="Proteomes" id="UP001385892"/>
    </source>
</evidence>
<keyword evidence="4" id="KW-1185">Reference proteome</keyword>
<feature type="domain" description="Phosphotyrosine protein phosphatase I" evidence="2">
    <location>
        <begin position="7"/>
        <end position="145"/>
    </location>
</feature>
<keyword evidence="1" id="KW-0059">Arsenical resistance</keyword>
<gene>
    <name evidence="3" type="ORF">WKW82_16435</name>
</gene>
<dbReference type="Gene3D" id="3.40.50.2300">
    <property type="match status" value="1"/>
</dbReference>
<dbReference type="RefSeq" id="WP_340343383.1">
    <property type="nucleotide sequence ID" value="NZ_JBBKZT010000007.1"/>
</dbReference>
<dbReference type="InterPro" id="IPR023485">
    <property type="entry name" value="Ptyr_pPase"/>
</dbReference>
<reference evidence="3 4" key="1">
    <citation type="submission" date="2024-03" db="EMBL/GenBank/DDBJ databases">
        <title>Novel species of the genus Variovorax.</title>
        <authorList>
            <person name="Liu Q."/>
            <person name="Xin Y.-H."/>
        </authorList>
    </citation>
    <scope>NUCLEOTIDE SEQUENCE [LARGE SCALE GENOMIC DNA]</scope>
    <source>
        <strain evidence="3 4">KACC 18900</strain>
    </source>
</reference>
<evidence type="ECO:0000259" key="2">
    <source>
        <dbReference type="SMART" id="SM00226"/>
    </source>
</evidence>
<dbReference type="InterPro" id="IPR036196">
    <property type="entry name" value="Ptyr_pPase_sf"/>
</dbReference>
<name>A0ABU8WL65_9BURK</name>
<accession>A0ABU8WL65</accession>
<dbReference type="Proteomes" id="UP001385892">
    <property type="component" value="Unassembled WGS sequence"/>
</dbReference>
<dbReference type="PANTHER" id="PTHR43428">
    <property type="entry name" value="ARSENATE REDUCTASE"/>
    <property type="match status" value="1"/>
</dbReference>
<proteinExistence type="predicted"/>
<dbReference type="SMART" id="SM00226">
    <property type="entry name" value="LMWPc"/>
    <property type="match status" value="1"/>
</dbReference>
<organism evidence="3 4">
    <name type="scientific">Variovorax rhizosphaerae</name>
    <dbReference type="NCBI Taxonomy" id="1836200"/>
    <lineage>
        <taxon>Bacteria</taxon>
        <taxon>Pseudomonadati</taxon>
        <taxon>Pseudomonadota</taxon>
        <taxon>Betaproteobacteria</taxon>
        <taxon>Burkholderiales</taxon>
        <taxon>Comamonadaceae</taxon>
        <taxon>Variovorax</taxon>
    </lineage>
</organism>
<comment type="caution">
    <text evidence="3">The sequence shown here is derived from an EMBL/GenBank/DDBJ whole genome shotgun (WGS) entry which is preliminary data.</text>
</comment>
<dbReference type="Pfam" id="PF01451">
    <property type="entry name" value="LMWPc"/>
    <property type="match status" value="1"/>
</dbReference>